<sequence>MSDLITSLTATQMVIIDTTPMLPVTDAGLLTAAADGALLVMSVGRTQKEQVRHCAKVIAQVDGRLLGSVLNKAPKKGVGSVYYGAGYGGYSSDYYGYVSEDGRKHKRKRGKSGRRVAAEASAAGSTADATPAGLPAVGSRAADSAPADSPLVGSRAADSAPADSPQVGSTMAGSPAVAPLAAPARPVAAPAARDAAPYAPAESYTQAEPYAPAESYAAADSYAPAEPWQQAARAEVPGPAMTDQSFATEQMPGTEALSDRTGWEDQTAAATYGQRGHRADDLSGSPAPRRGI</sequence>
<evidence type="ECO:0000256" key="1">
    <source>
        <dbReference type="SAM" id="MobiDB-lite"/>
    </source>
</evidence>
<proteinExistence type="predicted"/>
<dbReference type="Gene3D" id="3.40.50.300">
    <property type="entry name" value="P-loop containing nucleotide triphosphate hydrolases"/>
    <property type="match status" value="1"/>
</dbReference>
<comment type="caution">
    <text evidence="2">The sequence shown here is derived from an EMBL/GenBank/DDBJ whole genome shotgun (WGS) entry which is preliminary data.</text>
</comment>
<feature type="region of interest" description="Disordered" evidence="1">
    <location>
        <begin position="216"/>
        <end position="292"/>
    </location>
</feature>
<evidence type="ECO:0000313" key="2">
    <source>
        <dbReference type="EMBL" id="MPN04507.1"/>
    </source>
</evidence>
<accession>A0A645ERP5</accession>
<feature type="region of interest" description="Disordered" evidence="1">
    <location>
        <begin position="102"/>
        <end position="176"/>
    </location>
</feature>
<dbReference type="SUPFAM" id="SSF52540">
    <property type="entry name" value="P-loop containing nucleoside triphosphate hydrolases"/>
    <property type="match status" value="1"/>
</dbReference>
<gene>
    <name evidence="2" type="ORF">SDC9_151748</name>
</gene>
<reference evidence="2" key="1">
    <citation type="submission" date="2019-08" db="EMBL/GenBank/DDBJ databases">
        <authorList>
            <person name="Kucharzyk K."/>
            <person name="Murdoch R.W."/>
            <person name="Higgins S."/>
            <person name="Loffler F."/>
        </authorList>
    </citation>
    <scope>NUCLEOTIDE SEQUENCE</scope>
</reference>
<protein>
    <submittedName>
        <fullName evidence="2">Uncharacterized protein</fullName>
    </submittedName>
</protein>
<feature type="compositionally biased region" description="Low complexity" evidence="1">
    <location>
        <begin position="118"/>
        <end position="133"/>
    </location>
</feature>
<dbReference type="EMBL" id="VSSQ01050416">
    <property type="protein sequence ID" value="MPN04507.1"/>
    <property type="molecule type" value="Genomic_DNA"/>
</dbReference>
<dbReference type="AlphaFoldDB" id="A0A645ERP5"/>
<feature type="compositionally biased region" description="Low complexity" evidence="1">
    <location>
        <begin position="216"/>
        <end position="227"/>
    </location>
</feature>
<feature type="compositionally biased region" description="Basic residues" evidence="1">
    <location>
        <begin position="104"/>
        <end position="114"/>
    </location>
</feature>
<dbReference type="InterPro" id="IPR027417">
    <property type="entry name" value="P-loop_NTPase"/>
</dbReference>
<feature type="compositionally biased region" description="Low complexity" evidence="1">
    <location>
        <begin position="141"/>
        <end position="165"/>
    </location>
</feature>
<name>A0A645ERP5_9ZZZZ</name>
<organism evidence="2">
    <name type="scientific">bioreactor metagenome</name>
    <dbReference type="NCBI Taxonomy" id="1076179"/>
    <lineage>
        <taxon>unclassified sequences</taxon>
        <taxon>metagenomes</taxon>
        <taxon>ecological metagenomes</taxon>
    </lineage>
</organism>